<dbReference type="InterPro" id="IPR028090">
    <property type="entry name" value="JAB_dom_prok"/>
</dbReference>
<evidence type="ECO:0000259" key="7">
    <source>
        <dbReference type="Pfam" id="PF14464"/>
    </source>
</evidence>
<keyword evidence="5" id="KW-0482">Metalloprotease</keyword>
<dbReference type="Proteomes" id="UP000810207">
    <property type="component" value="Unassembled WGS sequence"/>
</dbReference>
<keyword evidence="9" id="KW-1185">Reference proteome</keyword>
<evidence type="ECO:0000256" key="5">
    <source>
        <dbReference type="ARBA" id="ARBA00023049"/>
    </source>
</evidence>
<feature type="domain" description="JAB" evidence="7">
    <location>
        <begin position="27"/>
        <end position="130"/>
    </location>
</feature>
<sequence length="156" mass="18273">MLSYIFEDYDVQISQSVEEIFNIYRQNDKWKSESGGILLGRVYRNKIIIEMASEPNGSDKSGRYYFYRNVRRAQKIVEQSWKDSGGEIVYLGEWHTHPEEVPTPSCTDKRLIINMLRDTNMEIDFLFLIIVGISNYYVAVQKKGDVLKSLFVRNVD</sequence>
<dbReference type="Gene3D" id="3.40.140.10">
    <property type="entry name" value="Cytidine Deaminase, domain 2"/>
    <property type="match status" value="1"/>
</dbReference>
<name>A0ABS4S4E7_PAEXY</name>
<accession>A0ABS4S4E7</accession>
<dbReference type="EMBL" id="JAGIKV010000030">
    <property type="protein sequence ID" value="MBP2248942.1"/>
    <property type="molecule type" value="Genomic_DNA"/>
</dbReference>
<organism evidence="8 9">
    <name type="scientific">Paenibacillus xylanexedens</name>
    <dbReference type="NCBI Taxonomy" id="528191"/>
    <lineage>
        <taxon>Bacteria</taxon>
        <taxon>Bacillati</taxon>
        <taxon>Bacillota</taxon>
        <taxon>Bacilli</taxon>
        <taxon>Bacillales</taxon>
        <taxon>Paenibacillaceae</taxon>
        <taxon>Paenibacillus</taxon>
    </lineage>
</organism>
<keyword evidence="2" id="KW-0479">Metal-binding</keyword>
<feature type="transmembrane region" description="Helical" evidence="6">
    <location>
        <begin position="123"/>
        <end position="140"/>
    </location>
</feature>
<keyword evidence="1" id="KW-0645">Protease</keyword>
<keyword evidence="4" id="KW-0862">Zinc</keyword>
<evidence type="ECO:0000256" key="4">
    <source>
        <dbReference type="ARBA" id="ARBA00022833"/>
    </source>
</evidence>
<evidence type="ECO:0000256" key="2">
    <source>
        <dbReference type="ARBA" id="ARBA00022723"/>
    </source>
</evidence>
<comment type="caution">
    <text evidence="8">The sequence shown here is derived from an EMBL/GenBank/DDBJ whole genome shotgun (WGS) entry which is preliminary data.</text>
</comment>
<dbReference type="RefSeq" id="WP_211085292.1">
    <property type="nucleotide sequence ID" value="NZ_CBCSLC010000074.1"/>
</dbReference>
<keyword evidence="6" id="KW-0472">Membrane</keyword>
<evidence type="ECO:0000256" key="1">
    <source>
        <dbReference type="ARBA" id="ARBA00022670"/>
    </source>
</evidence>
<protein>
    <submittedName>
        <fullName evidence="8">Integrative and conjugative element protein (TIGR02256 family)</fullName>
    </submittedName>
</protein>
<gene>
    <name evidence="8" type="ORF">J2Z28_005636</name>
</gene>
<evidence type="ECO:0000256" key="3">
    <source>
        <dbReference type="ARBA" id="ARBA00022801"/>
    </source>
</evidence>
<dbReference type="Pfam" id="PF14464">
    <property type="entry name" value="Prok-JAB"/>
    <property type="match status" value="1"/>
</dbReference>
<keyword evidence="3" id="KW-0378">Hydrolase</keyword>
<evidence type="ECO:0000313" key="8">
    <source>
        <dbReference type="EMBL" id="MBP2248942.1"/>
    </source>
</evidence>
<keyword evidence="6" id="KW-0812">Transmembrane</keyword>
<dbReference type="SUPFAM" id="SSF102712">
    <property type="entry name" value="JAB1/MPN domain"/>
    <property type="match status" value="1"/>
</dbReference>
<evidence type="ECO:0000313" key="9">
    <source>
        <dbReference type="Proteomes" id="UP000810207"/>
    </source>
</evidence>
<keyword evidence="6" id="KW-1133">Transmembrane helix</keyword>
<proteinExistence type="predicted"/>
<reference evidence="8 9" key="1">
    <citation type="submission" date="2021-03" db="EMBL/GenBank/DDBJ databases">
        <title>Genomic Encyclopedia of Type Strains, Phase IV (KMG-IV): sequencing the most valuable type-strain genomes for metagenomic binning, comparative biology and taxonomic classification.</title>
        <authorList>
            <person name="Goeker M."/>
        </authorList>
    </citation>
    <scope>NUCLEOTIDE SEQUENCE [LARGE SCALE GENOMIC DNA]</scope>
    <source>
        <strain evidence="8 9">DSM 21292</strain>
    </source>
</reference>
<evidence type="ECO:0000256" key="6">
    <source>
        <dbReference type="SAM" id="Phobius"/>
    </source>
</evidence>